<feature type="region of interest" description="Disordered" evidence="1">
    <location>
        <begin position="297"/>
        <end position="415"/>
    </location>
</feature>
<feature type="compositionally biased region" description="Low complexity" evidence="1">
    <location>
        <begin position="330"/>
        <end position="350"/>
    </location>
</feature>
<dbReference type="Gene3D" id="1.20.1260.20">
    <property type="entry name" value="PPE superfamily"/>
    <property type="match status" value="1"/>
</dbReference>
<dbReference type="KEGG" id="daur:Daura_14190"/>
<dbReference type="OrthoDB" id="5185161at2"/>
<feature type="compositionally biased region" description="Gly residues" evidence="1">
    <location>
        <begin position="300"/>
        <end position="315"/>
    </location>
</feature>
<dbReference type="InterPro" id="IPR038332">
    <property type="entry name" value="PPE_sf"/>
</dbReference>
<accession>A0A9Q9IQ08</accession>
<sequence>MGNEYTAHYAGKSHRELYDQLMAGDPGQVEGVATDWHTAATTARHIASEIEKDLLKLDWKGDAGQEYRHRLGLVSTFSGGLADDQGEVKKALNTIGAALRTAQKNADNPEDTDDSDSMWGGAAIGGATFGLPGALVGGYLGHERDEQQKKEAKERMVKLMADLAVDYAVNNSTILEPLPPPVELPGGDPGNTSDPKGGPGGSVPRKGPGVNTFGNVKTSTTDAVGTVSTGPGGNGGGDPSQTVVGQQPTGTSLLGVETGVVGAGALVAGTALAGQIVTLGGGGPTLGISTGLASSVPPGGVLGQPGAGRGDGGATTGQRGSTGSLRESTGRTAGARPGAERGPGAGRANRMGVPGRDGMFGQQRGTGAAARGNGDGDEEERYDTWLTEDDMVWSDDEQAPPPVLGGSEPPPPPAS</sequence>
<reference evidence="2" key="1">
    <citation type="submission" date="2021-04" db="EMBL/GenBank/DDBJ databases">
        <title>Dactylosporangium aurantiacum NRRL B-8018 full assembly.</title>
        <authorList>
            <person name="Hartkoorn R.C."/>
            <person name="Beaudoing E."/>
            <person name="Hot D."/>
        </authorList>
    </citation>
    <scope>NUCLEOTIDE SEQUENCE</scope>
    <source>
        <strain evidence="2">NRRL B-8018</strain>
    </source>
</reference>
<dbReference type="AlphaFoldDB" id="A0A9Q9IQ08"/>
<dbReference type="EMBL" id="CP073767">
    <property type="protein sequence ID" value="UWZ57210.1"/>
    <property type="molecule type" value="Genomic_DNA"/>
</dbReference>
<evidence type="ECO:0000256" key="1">
    <source>
        <dbReference type="SAM" id="MobiDB-lite"/>
    </source>
</evidence>
<organism evidence="2 3">
    <name type="scientific">Dactylosporangium aurantiacum</name>
    <dbReference type="NCBI Taxonomy" id="35754"/>
    <lineage>
        <taxon>Bacteria</taxon>
        <taxon>Bacillati</taxon>
        <taxon>Actinomycetota</taxon>
        <taxon>Actinomycetes</taxon>
        <taxon>Micromonosporales</taxon>
        <taxon>Micromonosporaceae</taxon>
        <taxon>Dactylosporangium</taxon>
    </lineage>
</organism>
<evidence type="ECO:0000313" key="2">
    <source>
        <dbReference type="EMBL" id="UWZ57210.1"/>
    </source>
</evidence>
<feature type="region of interest" description="Disordered" evidence="1">
    <location>
        <begin position="175"/>
        <end position="246"/>
    </location>
</feature>
<keyword evidence="3" id="KW-1185">Reference proteome</keyword>
<dbReference type="RefSeq" id="WP_033362679.1">
    <property type="nucleotide sequence ID" value="NZ_CP073767.1"/>
</dbReference>
<proteinExistence type="predicted"/>
<gene>
    <name evidence="2" type="ORF">Daura_14190</name>
</gene>
<protein>
    <recommendedName>
        <fullName evidence="4">WXG100 family type VII secretion target</fullName>
    </recommendedName>
</protein>
<evidence type="ECO:0008006" key="4">
    <source>
        <dbReference type="Google" id="ProtNLM"/>
    </source>
</evidence>
<dbReference type="Proteomes" id="UP001058003">
    <property type="component" value="Chromosome"/>
</dbReference>
<name>A0A9Q9IQ08_9ACTN</name>
<evidence type="ECO:0000313" key="3">
    <source>
        <dbReference type="Proteomes" id="UP001058003"/>
    </source>
</evidence>
<feature type="compositionally biased region" description="Acidic residues" evidence="1">
    <location>
        <begin position="375"/>
        <end position="398"/>
    </location>
</feature>
<feature type="compositionally biased region" description="Pro residues" evidence="1">
    <location>
        <begin position="399"/>
        <end position="415"/>
    </location>
</feature>
<feature type="compositionally biased region" description="Polar residues" evidence="1">
    <location>
        <begin position="212"/>
        <end position="223"/>
    </location>
</feature>